<feature type="region of interest" description="Disordered" evidence="3">
    <location>
        <begin position="876"/>
        <end position="900"/>
    </location>
</feature>
<evidence type="ECO:0000256" key="1">
    <source>
        <dbReference type="ARBA" id="ARBA00022614"/>
    </source>
</evidence>
<dbReference type="InterPro" id="IPR050216">
    <property type="entry name" value="LRR_domain-containing"/>
</dbReference>
<dbReference type="InterPro" id="IPR032675">
    <property type="entry name" value="LRR_dom_sf"/>
</dbReference>
<evidence type="ECO:0000256" key="2">
    <source>
        <dbReference type="ARBA" id="ARBA00022737"/>
    </source>
</evidence>
<organism evidence="4 5">
    <name type="scientific">Pseudomonas fluorescens</name>
    <dbReference type="NCBI Taxonomy" id="294"/>
    <lineage>
        <taxon>Bacteria</taxon>
        <taxon>Pseudomonadati</taxon>
        <taxon>Pseudomonadota</taxon>
        <taxon>Gammaproteobacteria</taxon>
        <taxon>Pseudomonadales</taxon>
        <taxon>Pseudomonadaceae</taxon>
        <taxon>Pseudomonas</taxon>
    </lineage>
</organism>
<name>A0A5E7C6P0_PSEFL</name>
<evidence type="ECO:0000256" key="3">
    <source>
        <dbReference type="SAM" id="MobiDB-lite"/>
    </source>
</evidence>
<dbReference type="PANTHER" id="PTHR48051">
    <property type="match status" value="1"/>
</dbReference>
<dbReference type="Proteomes" id="UP000325375">
    <property type="component" value="Unassembled WGS sequence"/>
</dbReference>
<reference evidence="4 5" key="1">
    <citation type="submission" date="2019-09" db="EMBL/GenBank/DDBJ databases">
        <authorList>
            <person name="Chandra G."/>
            <person name="Truman W A."/>
        </authorList>
    </citation>
    <scope>NUCLEOTIDE SEQUENCE [LARGE SCALE GENOMIC DNA]</scope>
    <source>
        <strain evidence="4">PS718</strain>
    </source>
</reference>
<sequence>MVGKTPKTPLAPVPSVSRKRIQPPDPPLRVETFLPPIAHPLVTSSVLTHTGSPIHVSPIVATAAIKVSPYPHKPDSPSGAAVSMARSLEEFYTPVPSWIPNTEADGTLLFKRRQYVAVDHEHFVQVVRDPASGHLRATLSIERTPSGPWLQRDPVSGFWRCVEQPRMETVTGAWGQAVERPAQWQVAQLFRRLGQSVAMFSDATVARILAVSGIDDDLLHRLYARSRRPPALLEDTVRRFKLDQQIRQLVTHLESDDPSVYVKADPQLQLLLLKANGVDVASTPLFRGDLLPSVVRTLDAALLEKLLAPTASAQSGLTPLDSRVGRLRKLMARWARHAPEQLFKAREEAFELDCNETTLQIRRVFPNLPKTAAMEIWRNASASERLRVQGNQSMSDPMMNDALLLWREIRIARACEGIYLPAASSLDSDRVALLMIADLFQWPRDMAIEIRQYDRGGILLAAVGKTEVEKTRILVRTDDGYVIENGAALEPQRARDVYSALLLTLQPAQRQALGLSADEGRLLQRRIRTQPLPSRQRISEALGLPPTPIDAHGQGLVPRDRGSLRGGGDTDPAPSTSDVQRLRELYPSLSEDEVAKFMSRGGQLSSALTRLEKEFATLRSDLAVWSAEVPADSSSTGQGSVLTLVEQRQARQQFSAMLQDIWQRKSVSQWGEGDYHFSYYVDFSGELPRLSARFEYVTELILTVKNPDVRIGTFLDCFPNIQFLGVVGIKMEEFPSGIFQMRQLSELTLDGCALKLSEVTAEGVSRIETLTLLNLANNPLTVAPHIGYMAGLSELMLSNANLSSVPSGIGALKGLELVALHNNNISDVGYELFDIPDTQDLFVGLVHNPLSDTSRQRIEQYLENSSMDRKVEIQTDGEVLESDSDSESSESGISTASGSD</sequence>
<proteinExistence type="predicted"/>
<gene>
    <name evidence="4" type="ORF">PS718_01959</name>
</gene>
<evidence type="ECO:0000313" key="5">
    <source>
        <dbReference type="Proteomes" id="UP000325375"/>
    </source>
</evidence>
<feature type="compositionally biased region" description="Acidic residues" evidence="3">
    <location>
        <begin position="878"/>
        <end position="888"/>
    </location>
</feature>
<accession>A0A5E7C6P0</accession>
<dbReference type="SUPFAM" id="SSF52058">
    <property type="entry name" value="L domain-like"/>
    <property type="match status" value="1"/>
</dbReference>
<dbReference type="GO" id="GO:0005737">
    <property type="term" value="C:cytoplasm"/>
    <property type="evidence" value="ECO:0007669"/>
    <property type="project" value="TreeGrafter"/>
</dbReference>
<dbReference type="Gene3D" id="3.80.10.10">
    <property type="entry name" value="Ribonuclease Inhibitor"/>
    <property type="match status" value="1"/>
</dbReference>
<keyword evidence="1" id="KW-0433">Leucine-rich repeat</keyword>
<keyword evidence="2" id="KW-0677">Repeat</keyword>
<dbReference type="EMBL" id="CABVHX010000006">
    <property type="protein sequence ID" value="VVN91813.1"/>
    <property type="molecule type" value="Genomic_DNA"/>
</dbReference>
<evidence type="ECO:0000313" key="4">
    <source>
        <dbReference type="EMBL" id="VVN91813.1"/>
    </source>
</evidence>
<feature type="region of interest" description="Disordered" evidence="3">
    <location>
        <begin position="534"/>
        <end position="581"/>
    </location>
</feature>
<evidence type="ECO:0008006" key="6">
    <source>
        <dbReference type="Google" id="ProtNLM"/>
    </source>
</evidence>
<protein>
    <recommendedName>
        <fullName evidence="6">Leucine-rich repeat domain-containing protein</fullName>
    </recommendedName>
</protein>
<feature type="region of interest" description="Disordered" evidence="3">
    <location>
        <begin position="1"/>
        <end position="27"/>
    </location>
</feature>
<dbReference type="PANTHER" id="PTHR48051:SF1">
    <property type="entry name" value="RAS SUPPRESSOR PROTEIN 1"/>
    <property type="match status" value="1"/>
</dbReference>
<dbReference type="AlphaFoldDB" id="A0A5E7C6P0"/>
<feature type="compositionally biased region" description="Low complexity" evidence="3">
    <location>
        <begin position="889"/>
        <end position="900"/>
    </location>
</feature>